<protein>
    <submittedName>
        <fullName evidence="2">Uncharacterized protein</fullName>
    </submittedName>
</protein>
<feature type="transmembrane region" description="Helical" evidence="1">
    <location>
        <begin position="7"/>
        <end position="25"/>
    </location>
</feature>
<evidence type="ECO:0000313" key="2">
    <source>
        <dbReference type="EMBL" id="MFD0870875.1"/>
    </source>
</evidence>
<feature type="transmembrane region" description="Helical" evidence="1">
    <location>
        <begin position="74"/>
        <end position="96"/>
    </location>
</feature>
<evidence type="ECO:0000256" key="1">
    <source>
        <dbReference type="SAM" id="Phobius"/>
    </source>
</evidence>
<dbReference type="EMBL" id="JBHTIU010000063">
    <property type="protein sequence ID" value="MFD0870875.1"/>
    <property type="molecule type" value="Genomic_DNA"/>
</dbReference>
<feature type="transmembrane region" description="Helical" evidence="1">
    <location>
        <begin position="45"/>
        <end position="67"/>
    </location>
</feature>
<gene>
    <name evidence="2" type="ORF">ACFQ03_17170</name>
</gene>
<comment type="caution">
    <text evidence="2">The sequence shown here is derived from an EMBL/GenBank/DDBJ whole genome shotgun (WGS) entry which is preliminary data.</text>
</comment>
<keyword evidence="3" id="KW-1185">Reference proteome</keyword>
<organism evidence="2 3">
    <name type="scientific">Paenibacillus residui</name>
    <dbReference type="NCBI Taxonomy" id="629724"/>
    <lineage>
        <taxon>Bacteria</taxon>
        <taxon>Bacillati</taxon>
        <taxon>Bacillota</taxon>
        <taxon>Bacilli</taxon>
        <taxon>Bacillales</taxon>
        <taxon>Paenibacillaceae</taxon>
        <taxon>Paenibacillus</taxon>
    </lineage>
</organism>
<keyword evidence="1" id="KW-0812">Transmembrane</keyword>
<keyword evidence="1" id="KW-0472">Membrane</keyword>
<keyword evidence="1" id="KW-1133">Transmembrane helix</keyword>
<proteinExistence type="predicted"/>
<feature type="transmembrane region" description="Helical" evidence="1">
    <location>
        <begin position="116"/>
        <end position="133"/>
    </location>
</feature>
<accession>A0ABW3DFN1</accession>
<name>A0ABW3DFN1_9BACL</name>
<evidence type="ECO:0000313" key="3">
    <source>
        <dbReference type="Proteomes" id="UP001597120"/>
    </source>
</evidence>
<sequence>MKRFKHYFIMWIPFMVLFIFATFSLELVEGNKITTTEYMGLLDLGLIYFLVVMPFAFLLYPVSFLPLTIILSKLFIPFIGRAVIFSVAGGIGGMLIFKKLYGWHDGYFIEGYNLNLNSAILIFGLAGLLYAWIDRYLKGKRGKAILL</sequence>
<dbReference type="RefSeq" id="WP_379289647.1">
    <property type="nucleotide sequence ID" value="NZ_JBHTIU010000063.1"/>
</dbReference>
<reference evidence="3" key="1">
    <citation type="journal article" date="2019" name="Int. J. Syst. Evol. Microbiol.">
        <title>The Global Catalogue of Microorganisms (GCM) 10K type strain sequencing project: providing services to taxonomists for standard genome sequencing and annotation.</title>
        <authorList>
            <consortium name="The Broad Institute Genomics Platform"/>
            <consortium name="The Broad Institute Genome Sequencing Center for Infectious Disease"/>
            <person name="Wu L."/>
            <person name="Ma J."/>
        </authorList>
    </citation>
    <scope>NUCLEOTIDE SEQUENCE [LARGE SCALE GENOMIC DNA]</scope>
    <source>
        <strain evidence="3">CCUG 57263</strain>
    </source>
</reference>
<dbReference type="Proteomes" id="UP001597120">
    <property type="component" value="Unassembled WGS sequence"/>
</dbReference>